<feature type="domain" description="LicD/FKTN/FKRP nucleotidyltransferase" evidence="1">
    <location>
        <begin position="35"/>
        <end position="267"/>
    </location>
</feature>
<dbReference type="Proteomes" id="UP000789707">
    <property type="component" value="Unassembled WGS sequence"/>
</dbReference>
<accession>A0ABN8BIQ2</accession>
<dbReference type="Pfam" id="PF04991">
    <property type="entry name" value="LicD"/>
    <property type="match status" value="1"/>
</dbReference>
<comment type="caution">
    <text evidence="2">The sequence shown here is derived from an EMBL/GenBank/DDBJ whole genome shotgun (WGS) entry which is preliminary data.</text>
</comment>
<proteinExistence type="predicted"/>
<sequence>MDSKILKDALKDTSQLPLLQKSQVTLMASMIEFFQKNKLTYFVTGGTVLGTKYYQGFIPYDDDVDIAMPRKDFKIFLDMVKKQKFQLENDDICYNVKHFSMDDKFKYTIARVENLNYDVIDIMDLKNQSAHPSIDIAPIDGSPNNRWVRKLFFNKLYVLRGLLTITYADTINPIRRQTMIHKFQTEIAQLVSHFLRLNPTKIKQKIEKTLSRYDMDKSNYSGTYMGTYREKEMIPSYVWGNGSKGIFNDITVNLPQYSDEYVMKLYGGFRYYADEELLKDRHYIIKEKI</sequence>
<dbReference type="InterPro" id="IPR052942">
    <property type="entry name" value="LPS_cholinephosphotransferase"/>
</dbReference>
<evidence type="ECO:0000313" key="2">
    <source>
        <dbReference type="EMBL" id="CAH0416489.1"/>
    </source>
</evidence>
<gene>
    <name evidence="2" type="ORF">WFA24289_00793</name>
</gene>
<protein>
    <recommendedName>
        <fullName evidence="1">LicD/FKTN/FKRP nucleotidyltransferase domain-containing protein</fullName>
    </recommendedName>
</protein>
<reference evidence="2 3" key="1">
    <citation type="submission" date="2021-11" db="EMBL/GenBank/DDBJ databases">
        <authorList>
            <person name="Depoorter E."/>
        </authorList>
    </citation>
    <scope>NUCLEOTIDE SEQUENCE [LARGE SCALE GENOMIC DNA]</scope>
    <source>
        <strain evidence="2 3">LMG 24289</strain>
    </source>
</reference>
<name>A0ABN8BIQ2_9LACO</name>
<evidence type="ECO:0000313" key="3">
    <source>
        <dbReference type="Proteomes" id="UP000789707"/>
    </source>
</evidence>
<evidence type="ECO:0000259" key="1">
    <source>
        <dbReference type="Pfam" id="PF04991"/>
    </source>
</evidence>
<dbReference type="EMBL" id="CAKKNS010000002">
    <property type="protein sequence ID" value="CAH0416489.1"/>
    <property type="molecule type" value="Genomic_DNA"/>
</dbReference>
<dbReference type="InterPro" id="IPR007074">
    <property type="entry name" value="LicD/FKTN/FKRP_NTP_transf"/>
</dbReference>
<dbReference type="PANTHER" id="PTHR43404:SF2">
    <property type="entry name" value="LIPOPOLYSACCHARIDE CHOLINEPHOSPHOTRANSFERASE LICD"/>
    <property type="match status" value="1"/>
</dbReference>
<keyword evidence="3" id="KW-1185">Reference proteome</keyword>
<organism evidence="2 3">
    <name type="scientific">Periweissella fabaria</name>
    <dbReference type="NCBI Taxonomy" id="546157"/>
    <lineage>
        <taxon>Bacteria</taxon>
        <taxon>Bacillati</taxon>
        <taxon>Bacillota</taxon>
        <taxon>Bacilli</taxon>
        <taxon>Lactobacillales</taxon>
        <taxon>Lactobacillaceae</taxon>
        <taxon>Periweissella</taxon>
    </lineage>
</organism>
<dbReference type="PANTHER" id="PTHR43404">
    <property type="entry name" value="LIPOPOLYSACCHARIDE CHOLINEPHOSPHOTRANSFERASE LICD"/>
    <property type="match status" value="1"/>
</dbReference>